<evidence type="ECO:0000256" key="5">
    <source>
        <dbReference type="SAM" id="SignalP"/>
    </source>
</evidence>
<sequence length="144" mass="16096">MRSRMYLLMKCMLIFQLVVLIAKNSRALICLPCDKSKCEEPKHCTGTVVLGICGCCSVCAKQKNESCGGVYGLYGTCDRGLRCVIRPPLNGGSITQYEVGVCEGLYTQLIYSLKSCHPSDVFWQAILTLYFIQLTNHLVVFTYF</sequence>
<proteinExistence type="predicted"/>
<protein>
    <recommendedName>
        <fullName evidence="6">IGFBP N-terminal domain-containing protein</fullName>
    </recommendedName>
</protein>
<dbReference type="Pfam" id="PF00219">
    <property type="entry name" value="IGFBP"/>
    <property type="match status" value="1"/>
</dbReference>
<evidence type="ECO:0000256" key="4">
    <source>
        <dbReference type="ARBA" id="ARBA00023157"/>
    </source>
</evidence>
<dbReference type="GO" id="GO:0001558">
    <property type="term" value="P:regulation of cell growth"/>
    <property type="evidence" value="ECO:0007669"/>
    <property type="project" value="InterPro"/>
</dbReference>
<feature type="domain" description="IGFBP N-terminal" evidence="6">
    <location>
        <begin position="26"/>
        <end position="105"/>
    </location>
</feature>
<dbReference type="Gene3D" id="4.10.40.20">
    <property type="match status" value="1"/>
</dbReference>
<dbReference type="AlphaFoldDB" id="A0A672T509"/>
<keyword evidence="2" id="KW-0964">Secreted</keyword>
<dbReference type="Proteomes" id="UP000472262">
    <property type="component" value="Unassembled WGS sequence"/>
</dbReference>
<evidence type="ECO:0000256" key="3">
    <source>
        <dbReference type="ARBA" id="ARBA00022729"/>
    </source>
</evidence>
<dbReference type="GO" id="GO:0009966">
    <property type="term" value="P:regulation of signal transduction"/>
    <property type="evidence" value="ECO:0007669"/>
    <property type="project" value="TreeGrafter"/>
</dbReference>
<dbReference type="PANTHER" id="PTHR14186:SF20">
    <property type="entry name" value="CYSTEINE-RICH MOTOR NEURON 1 PROTEIN-LIKE"/>
    <property type="match status" value="1"/>
</dbReference>
<keyword evidence="4" id="KW-1015">Disulfide bond</keyword>
<dbReference type="OMA" id="VCSPFEC"/>
<dbReference type="InParanoid" id="A0A672T509"/>
<dbReference type="PROSITE" id="PS51323">
    <property type="entry name" value="IGFBP_N_2"/>
    <property type="match status" value="1"/>
</dbReference>
<reference evidence="7" key="1">
    <citation type="submission" date="2025-08" db="UniProtKB">
        <authorList>
            <consortium name="Ensembl"/>
        </authorList>
    </citation>
    <scope>IDENTIFICATION</scope>
</reference>
<evidence type="ECO:0000313" key="8">
    <source>
        <dbReference type="Proteomes" id="UP000472262"/>
    </source>
</evidence>
<feature type="signal peptide" evidence="5">
    <location>
        <begin position="1"/>
        <end position="27"/>
    </location>
</feature>
<reference evidence="7" key="2">
    <citation type="submission" date="2025-09" db="UniProtKB">
        <authorList>
            <consortium name="Ensembl"/>
        </authorList>
    </citation>
    <scope>IDENTIFICATION</scope>
</reference>
<keyword evidence="3 5" id="KW-0732">Signal</keyword>
<evidence type="ECO:0000313" key="7">
    <source>
        <dbReference type="Ensembl" id="ENSSGRP00000108581.1"/>
    </source>
</evidence>
<dbReference type="InterPro" id="IPR009030">
    <property type="entry name" value="Growth_fac_rcpt_cys_sf"/>
</dbReference>
<dbReference type="PANTHER" id="PTHR14186">
    <property type="entry name" value="INSULIN-LIKE GROWTH FACTOR BINDING PROTEIN-RELATED"/>
    <property type="match status" value="1"/>
</dbReference>
<dbReference type="SUPFAM" id="SSF57184">
    <property type="entry name" value="Growth factor receptor domain"/>
    <property type="match status" value="1"/>
</dbReference>
<dbReference type="GO" id="GO:0005576">
    <property type="term" value="C:extracellular region"/>
    <property type="evidence" value="ECO:0007669"/>
    <property type="project" value="UniProtKB-SubCell"/>
</dbReference>
<dbReference type="SMART" id="SM00121">
    <property type="entry name" value="IB"/>
    <property type="match status" value="1"/>
</dbReference>
<name>A0A672T509_SINGR</name>
<accession>A0A672T509</accession>
<keyword evidence="8" id="KW-1185">Reference proteome</keyword>
<organism evidence="7 8">
    <name type="scientific">Sinocyclocheilus grahami</name>
    <name type="common">Dianchi golden-line fish</name>
    <name type="synonym">Barbus grahami</name>
    <dbReference type="NCBI Taxonomy" id="75366"/>
    <lineage>
        <taxon>Eukaryota</taxon>
        <taxon>Metazoa</taxon>
        <taxon>Chordata</taxon>
        <taxon>Craniata</taxon>
        <taxon>Vertebrata</taxon>
        <taxon>Euteleostomi</taxon>
        <taxon>Actinopterygii</taxon>
        <taxon>Neopterygii</taxon>
        <taxon>Teleostei</taxon>
        <taxon>Ostariophysi</taxon>
        <taxon>Cypriniformes</taxon>
        <taxon>Cyprinidae</taxon>
        <taxon>Cyprininae</taxon>
        <taxon>Sinocyclocheilus</taxon>
    </lineage>
</organism>
<evidence type="ECO:0000256" key="1">
    <source>
        <dbReference type="ARBA" id="ARBA00004613"/>
    </source>
</evidence>
<dbReference type="InterPro" id="IPR000867">
    <property type="entry name" value="IGFBP-like"/>
</dbReference>
<dbReference type="Ensembl" id="ENSSGRT00000115362.1">
    <property type="protein sequence ID" value="ENSSGRP00000108581.1"/>
    <property type="gene ID" value="ENSSGRG00000053515.1"/>
</dbReference>
<evidence type="ECO:0000256" key="2">
    <source>
        <dbReference type="ARBA" id="ARBA00022525"/>
    </source>
</evidence>
<dbReference type="InterPro" id="IPR011390">
    <property type="entry name" value="IGFBP_rP_mac25"/>
</dbReference>
<comment type="subcellular location">
    <subcellularLocation>
        <location evidence="1">Secreted</location>
    </subcellularLocation>
</comment>
<dbReference type="GO" id="GO:0005520">
    <property type="term" value="F:insulin-like growth factor binding"/>
    <property type="evidence" value="ECO:0007669"/>
    <property type="project" value="InterPro"/>
</dbReference>
<evidence type="ECO:0000259" key="6">
    <source>
        <dbReference type="PROSITE" id="PS51323"/>
    </source>
</evidence>
<feature type="chain" id="PRO_5025483186" description="IGFBP N-terminal domain-containing protein" evidence="5">
    <location>
        <begin position="28"/>
        <end position="144"/>
    </location>
</feature>